<feature type="domain" description="Gfo/Idh/MocA-like oxidoreductase N-terminal" evidence="2">
    <location>
        <begin position="5"/>
        <end position="122"/>
    </location>
</feature>
<dbReference type="InterPro" id="IPR000683">
    <property type="entry name" value="Gfo/Idh/MocA-like_OxRdtase_N"/>
</dbReference>
<reference evidence="3 4" key="1">
    <citation type="submission" date="2021-06" db="EMBL/GenBank/DDBJ databases">
        <title>Genome-based taxonomic framework of Microbacterium strains isolated from marine environment, the description of four new species and reclassification of four preexisting species.</title>
        <authorList>
            <person name="Lee S.D."/>
            <person name="Kim S.-M."/>
            <person name="Byeon Y.-S."/>
            <person name="Yang H.L."/>
            <person name="Kim I.S."/>
        </authorList>
    </citation>
    <scope>NUCLEOTIDE SEQUENCE [LARGE SCALE GENOMIC DNA]</scope>
    <source>
        <strain evidence="3 4">KACC 20514</strain>
    </source>
</reference>
<organism evidence="3 4">
    <name type="scientific">Microbacterium aurantiacum</name>
    <dbReference type="NCBI Taxonomy" id="162393"/>
    <lineage>
        <taxon>Bacteria</taxon>
        <taxon>Bacillati</taxon>
        <taxon>Actinomycetota</taxon>
        <taxon>Actinomycetes</taxon>
        <taxon>Micrococcales</taxon>
        <taxon>Microbacteriaceae</taxon>
        <taxon>Microbacterium</taxon>
    </lineage>
</organism>
<gene>
    <name evidence="3" type="ORF">KZC50_05535</name>
</gene>
<comment type="caution">
    <text evidence="3">The sequence shown here is derived from an EMBL/GenBank/DDBJ whole genome shotgun (WGS) entry which is preliminary data.</text>
</comment>
<keyword evidence="1" id="KW-0560">Oxidoreductase</keyword>
<evidence type="ECO:0000313" key="4">
    <source>
        <dbReference type="Proteomes" id="UP001183582"/>
    </source>
</evidence>
<dbReference type="PANTHER" id="PTHR43818:SF11">
    <property type="entry name" value="BCDNA.GH03377"/>
    <property type="match status" value="1"/>
</dbReference>
<name>A0AAJ2HJB1_9MICO</name>
<evidence type="ECO:0000313" key="3">
    <source>
        <dbReference type="EMBL" id="MDS0245073.1"/>
    </source>
</evidence>
<dbReference type="GO" id="GO:0000166">
    <property type="term" value="F:nucleotide binding"/>
    <property type="evidence" value="ECO:0007669"/>
    <property type="project" value="InterPro"/>
</dbReference>
<dbReference type="GeneID" id="301457672"/>
<protein>
    <submittedName>
        <fullName evidence="3">Gfo/Idh/MocA family oxidoreductase</fullName>
    </submittedName>
</protein>
<dbReference type="EMBL" id="JAHWXH010000001">
    <property type="protein sequence ID" value="MDS0245073.1"/>
    <property type="molecule type" value="Genomic_DNA"/>
</dbReference>
<evidence type="ECO:0000256" key="1">
    <source>
        <dbReference type="ARBA" id="ARBA00023002"/>
    </source>
</evidence>
<proteinExistence type="predicted"/>
<accession>A0AAJ2HJB1</accession>
<dbReference type="InterPro" id="IPR036291">
    <property type="entry name" value="NAD(P)-bd_dom_sf"/>
</dbReference>
<dbReference type="RefSeq" id="WP_310890923.1">
    <property type="nucleotide sequence ID" value="NZ_BAAAGR010000001.1"/>
</dbReference>
<dbReference type="SUPFAM" id="SSF51735">
    <property type="entry name" value="NAD(P)-binding Rossmann-fold domains"/>
    <property type="match status" value="1"/>
</dbReference>
<sequence length="350" mass="36205">MPYGVGLIGAGPGVASLHLPTLARLPELFRVVHVADAGSGRSAALAARTGARSSNGIVELLADPAVEVVAICSPPEQHAAHILAAVDAGVRGILCEKPLATGGADAEAAIAACRGARIPLIVGAHHAFDPAWGRATHHLFASGERVRDITVTLALPPNQRYHALVGEAPDGPPAEAAAGPPRLPDLSDPAIAATVVRRLVEGLAAHDLPLVRDLAPRFERMVFARALAPLGFALGFRASGIPVRMSALMLPAGADALWRVEMTTDTDLVSVSFPPSFVHAGSAEVSVISGTDRASTYPRDADDGYLAEWRALADLLAGVAAAEYDAVLDDLHYIEAVATAAHDLILEGGR</sequence>
<evidence type="ECO:0000259" key="2">
    <source>
        <dbReference type="Pfam" id="PF01408"/>
    </source>
</evidence>
<dbReference type="Pfam" id="PF01408">
    <property type="entry name" value="GFO_IDH_MocA"/>
    <property type="match status" value="1"/>
</dbReference>
<dbReference type="GO" id="GO:0016491">
    <property type="term" value="F:oxidoreductase activity"/>
    <property type="evidence" value="ECO:0007669"/>
    <property type="project" value="UniProtKB-KW"/>
</dbReference>
<dbReference type="InterPro" id="IPR050463">
    <property type="entry name" value="Gfo/Idh/MocA_oxidrdct_glycsds"/>
</dbReference>
<dbReference type="Proteomes" id="UP001183582">
    <property type="component" value="Unassembled WGS sequence"/>
</dbReference>
<dbReference type="AlphaFoldDB" id="A0AAJ2HJB1"/>
<dbReference type="Gene3D" id="3.30.360.10">
    <property type="entry name" value="Dihydrodipicolinate Reductase, domain 2"/>
    <property type="match status" value="1"/>
</dbReference>
<dbReference type="Gene3D" id="3.40.50.720">
    <property type="entry name" value="NAD(P)-binding Rossmann-like Domain"/>
    <property type="match status" value="1"/>
</dbReference>
<dbReference type="PANTHER" id="PTHR43818">
    <property type="entry name" value="BCDNA.GH03377"/>
    <property type="match status" value="1"/>
</dbReference>